<dbReference type="Gene3D" id="3.90.550.10">
    <property type="entry name" value="Spore Coat Polysaccharide Biosynthesis Protein SpsA, Chain A"/>
    <property type="match status" value="1"/>
</dbReference>
<dbReference type="Proteomes" id="UP000464577">
    <property type="component" value="Chromosome"/>
</dbReference>
<accession>A0A6P1VXS4</accession>
<evidence type="ECO:0000313" key="3">
    <source>
        <dbReference type="EMBL" id="QHV97444.1"/>
    </source>
</evidence>
<dbReference type="EMBL" id="CP045997">
    <property type="protein sequence ID" value="QHV97444.1"/>
    <property type="molecule type" value="Genomic_DNA"/>
</dbReference>
<dbReference type="Pfam" id="PF08241">
    <property type="entry name" value="Methyltransf_11"/>
    <property type="match status" value="1"/>
</dbReference>
<evidence type="ECO:0000259" key="2">
    <source>
        <dbReference type="Pfam" id="PF08241"/>
    </source>
</evidence>
<proteinExistence type="predicted"/>
<sequence>MKYTNRANSSNHPVDSPLVSVIIPCYNHGRFLQQAIDSVVRQTYTPIEIIVVDDGSTDTTKTIALRNPQVRYVYQSNQGLSAARNTGISHSTGDYLVFLDADDLLYSHAIAYNVKMLLNHPEVAFVSGGHHTVDAELNILNTIKRTVLTNHYRNFLRINYIGMIATVMYRRSIFDTLRFDVTLRACEDYDLYLTISAKYPVLHHTEVLTAYRQHQTNMSSDSSMMLSIVLQVLQRQEKAIHDPEDLEAYQEGIKNWYTNYCEQMYHQLLGPNVSLSALTRKNYEQVLYKHKPKWFFRYQLITKLMFIKPIAKRIIPNFLFRWAYQAGVFQSYRPKVGSIRLGDIKRLKPISNSFGYDRGGPVDRYYIENFLHQQADLIRGRVLEIGDNEYTVRFGSTNVSQSDILHVHADAPQATIIGDLTDLPQVDANTFDCIILTQTLHLIYDFRSAIQTCHRILKPGGMLLLTSPGISPIDHGEWQKTWYWSFNELSLGRILTEHFPPDLVRLQTFGNVFVATAFLYGMGQSELTQHQLDAQDSHYPVIITAKVCKPV</sequence>
<dbReference type="InterPro" id="IPR029044">
    <property type="entry name" value="Nucleotide-diphossugar_trans"/>
</dbReference>
<evidence type="ECO:0000313" key="4">
    <source>
        <dbReference type="Proteomes" id="UP000464577"/>
    </source>
</evidence>
<dbReference type="SUPFAM" id="SSF53448">
    <property type="entry name" value="Nucleotide-diphospho-sugar transferases"/>
    <property type="match status" value="1"/>
</dbReference>
<dbReference type="Gene3D" id="3.40.50.150">
    <property type="entry name" value="Vaccinia Virus protein VP39"/>
    <property type="match status" value="1"/>
</dbReference>
<feature type="domain" description="Methyltransferase type 11" evidence="2">
    <location>
        <begin position="410"/>
        <end position="464"/>
    </location>
</feature>
<dbReference type="KEGG" id="senf:GJR95_21635"/>
<keyword evidence="4" id="KW-1185">Reference proteome</keyword>
<dbReference type="Pfam" id="PF00535">
    <property type="entry name" value="Glycos_transf_2"/>
    <property type="match status" value="1"/>
</dbReference>
<organism evidence="3 4">
    <name type="scientific">Spirosoma endbachense</name>
    <dbReference type="NCBI Taxonomy" id="2666025"/>
    <lineage>
        <taxon>Bacteria</taxon>
        <taxon>Pseudomonadati</taxon>
        <taxon>Bacteroidota</taxon>
        <taxon>Cytophagia</taxon>
        <taxon>Cytophagales</taxon>
        <taxon>Cytophagaceae</taxon>
        <taxon>Spirosoma</taxon>
    </lineage>
</organism>
<dbReference type="CDD" id="cd02440">
    <property type="entry name" value="AdoMet_MTases"/>
    <property type="match status" value="1"/>
</dbReference>
<gene>
    <name evidence="3" type="ORF">GJR95_21635</name>
</gene>
<keyword evidence="3" id="KW-0808">Transferase</keyword>
<name>A0A6P1VXS4_9BACT</name>
<feature type="domain" description="Glycosyltransferase 2-like" evidence="1">
    <location>
        <begin position="20"/>
        <end position="176"/>
    </location>
</feature>
<dbReference type="GO" id="GO:0016758">
    <property type="term" value="F:hexosyltransferase activity"/>
    <property type="evidence" value="ECO:0007669"/>
    <property type="project" value="UniProtKB-ARBA"/>
</dbReference>
<dbReference type="SUPFAM" id="SSF53335">
    <property type="entry name" value="S-adenosyl-L-methionine-dependent methyltransferases"/>
    <property type="match status" value="1"/>
</dbReference>
<evidence type="ECO:0000259" key="1">
    <source>
        <dbReference type="Pfam" id="PF00535"/>
    </source>
</evidence>
<dbReference type="InterPro" id="IPR001173">
    <property type="entry name" value="Glyco_trans_2-like"/>
</dbReference>
<dbReference type="AlphaFoldDB" id="A0A6P1VXS4"/>
<dbReference type="InterPro" id="IPR013216">
    <property type="entry name" value="Methyltransf_11"/>
</dbReference>
<dbReference type="GO" id="GO:0008757">
    <property type="term" value="F:S-adenosylmethionine-dependent methyltransferase activity"/>
    <property type="evidence" value="ECO:0007669"/>
    <property type="project" value="InterPro"/>
</dbReference>
<dbReference type="InterPro" id="IPR029063">
    <property type="entry name" value="SAM-dependent_MTases_sf"/>
</dbReference>
<dbReference type="PANTHER" id="PTHR22916:SF71">
    <property type="entry name" value="GLYCOSYL TRANSFERASE"/>
    <property type="match status" value="1"/>
</dbReference>
<reference evidence="3 4" key="1">
    <citation type="submission" date="2019-11" db="EMBL/GenBank/DDBJ databases">
        <title>Spirosoma endbachense sp. nov., isolated from a natural salt meadow.</title>
        <authorList>
            <person name="Rojas J."/>
            <person name="Ambika Manirajan B."/>
            <person name="Ratering S."/>
            <person name="Suarez C."/>
            <person name="Geissler-Plaum R."/>
            <person name="Schnell S."/>
        </authorList>
    </citation>
    <scope>NUCLEOTIDE SEQUENCE [LARGE SCALE GENOMIC DNA]</scope>
    <source>
        <strain evidence="3 4">I-24</strain>
    </source>
</reference>
<dbReference type="PANTHER" id="PTHR22916">
    <property type="entry name" value="GLYCOSYLTRANSFERASE"/>
    <property type="match status" value="1"/>
</dbReference>
<protein>
    <submittedName>
        <fullName evidence="3">Glycosyltransferase</fullName>
    </submittedName>
</protein>